<evidence type="ECO:0000313" key="2">
    <source>
        <dbReference type="Proteomes" id="UP000232722"/>
    </source>
</evidence>
<name>A0A2N0NPE9_9GLOM</name>
<dbReference type="AlphaFoldDB" id="A0A2N0NPE9"/>
<accession>A0A2N0NPE9</accession>
<dbReference type="EMBL" id="LLXJ01003885">
    <property type="protein sequence ID" value="PKB96452.1"/>
    <property type="molecule type" value="Genomic_DNA"/>
</dbReference>
<proteinExistence type="predicted"/>
<evidence type="ECO:0000313" key="1">
    <source>
        <dbReference type="EMBL" id="PKB96452.1"/>
    </source>
</evidence>
<dbReference type="VEuPathDB" id="FungiDB:RhiirFUN_023120"/>
<sequence length="193" mass="21707">MAELQEKVSQYIGIKSSEIRLPITEEDRQEFRKIIADQEKMTDIVMEDYRFLQHHGHNGKGGDRIHIGWLLGCTVADAEKVLINPPERQAERDLSEKVLAHIQKRFEEVPLAPVLIRVSIEYINIGDIEELAMIGAVTGKDTASAPPTEIIWDEGLRVEAILEDECFSPLILIVLKTEYLAPACLPSLVPIQA</sequence>
<protein>
    <submittedName>
        <fullName evidence="1">Uncharacterized protein</fullName>
    </submittedName>
</protein>
<dbReference type="VEuPathDB" id="FungiDB:FUN_014555"/>
<dbReference type="Proteomes" id="UP000232722">
    <property type="component" value="Unassembled WGS sequence"/>
</dbReference>
<comment type="caution">
    <text evidence="1">The sequence shown here is derived from an EMBL/GenBank/DDBJ whole genome shotgun (WGS) entry which is preliminary data.</text>
</comment>
<organism evidence="1 2">
    <name type="scientific">Rhizophagus irregularis</name>
    <dbReference type="NCBI Taxonomy" id="588596"/>
    <lineage>
        <taxon>Eukaryota</taxon>
        <taxon>Fungi</taxon>
        <taxon>Fungi incertae sedis</taxon>
        <taxon>Mucoromycota</taxon>
        <taxon>Glomeromycotina</taxon>
        <taxon>Glomeromycetes</taxon>
        <taxon>Glomerales</taxon>
        <taxon>Glomeraceae</taxon>
        <taxon>Rhizophagus</taxon>
    </lineage>
</organism>
<reference evidence="1 2" key="1">
    <citation type="submission" date="2016-04" db="EMBL/GenBank/DDBJ databases">
        <title>Genome analyses suggest a sexual origin of heterokaryosis in a supposedly ancient asexual fungus.</title>
        <authorList>
            <person name="Ropars J."/>
            <person name="Sedzielewska K."/>
            <person name="Noel J."/>
            <person name="Charron P."/>
            <person name="Farinelli L."/>
            <person name="Marton T."/>
            <person name="Kruger M."/>
            <person name="Pelin A."/>
            <person name="Brachmann A."/>
            <person name="Corradi N."/>
        </authorList>
    </citation>
    <scope>NUCLEOTIDE SEQUENCE [LARGE SCALE GENOMIC DNA]</scope>
    <source>
        <strain evidence="1 2">A5</strain>
    </source>
</reference>
<dbReference type="VEuPathDB" id="FungiDB:RhiirA1_482025"/>
<gene>
    <name evidence="1" type="ORF">RhiirA5_434821</name>
</gene>
<reference evidence="1 2" key="2">
    <citation type="submission" date="2017-09" db="EMBL/GenBank/DDBJ databases">
        <title>Extensive intraspecific genome diversity in a model arbuscular mycorrhizal fungus.</title>
        <authorList>
            <person name="Chen E.C."/>
            <person name="Morin E."/>
            <person name="Beaudet D."/>
            <person name="Noel J."/>
            <person name="Ndikumana S."/>
            <person name="Charron P."/>
            <person name="St-Onge C."/>
            <person name="Giorgi J."/>
            <person name="Grigoriev I.V."/>
            <person name="Roux C."/>
            <person name="Martin F.M."/>
            <person name="Corradi N."/>
        </authorList>
    </citation>
    <scope>NUCLEOTIDE SEQUENCE [LARGE SCALE GENOMIC DNA]</scope>
    <source>
        <strain evidence="1 2">A5</strain>
    </source>
</reference>